<feature type="transmembrane region" description="Helical" evidence="2">
    <location>
        <begin position="151"/>
        <end position="169"/>
    </location>
</feature>
<feature type="transmembrane region" description="Helical" evidence="2">
    <location>
        <begin position="51"/>
        <end position="72"/>
    </location>
</feature>
<evidence type="ECO:0000313" key="3">
    <source>
        <dbReference type="EMBL" id="MCI2241267.1"/>
    </source>
</evidence>
<evidence type="ECO:0008006" key="5">
    <source>
        <dbReference type="Google" id="ProtNLM"/>
    </source>
</evidence>
<evidence type="ECO:0000313" key="4">
    <source>
        <dbReference type="Proteomes" id="UP001430755"/>
    </source>
</evidence>
<feature type="transmembrane region" description="Helical" evidence="2">
    <location>
        <begin position="301"/>
        <end position="321"/>
    </location>
</feature>
<feature type="transmembrane region" description="Helical" evidence="2">
    <location>
        <begin position="342"/>
        <end position="360"/>
    </location>
</feature>
<feature type="transmembrane region" description="Helical" evidence="2">
    <location>
        <begin position="366"/>
        <end position="388"/>
    </location>
</feature>
<proteinExistence type="predicted"/>
<gene>
    <name evidence="3" type="ORF">LPT13_02725</name>
</gene>
<keyword evidence="2" id="KW-1133">Transmembrane helix</keyword>
<feature type="transmembrane region" description="Helical" evidence="2">
    <location>
        <begin position="119"/>
        <end position="139"/>
    </location>
</feature>
<dbReference type="Proteomes" id="UP001430755">
    <property type="component" value="Unassembled WGS sequence"/>
</dbReference>
<feature type="transmembrane region" description="Helical" evidence="2">
    <location>
        <begin position="93"/>
        <end position="113"/>
    </location>
</feature>
<feature type="transmembrane region" description="Helical" evidence="2">
    <location>
        <begin position="276"/>
        <end position="295"/>
    </location>
</feature>
<keyword evidence="2" id="KW-0472">Membrane</keyword>
<keyword evidence="4" id="KW-1185">Reference proteome</keyword>
<dbReference type="RefSeq" id="WP_242163259.1">
    <property type="nucleotide sequence ID" value="NZ_JAJMLW010000001.1"/>
</dbReference>
<name>A0ABS9WG22_9ACTN</name>
<evidence type="ECO:0000256" key="2">
    <source>
        <dbReference type="SAM" id="Phobius"/>
    </source>
</evidence>
<sequence>MTQSISNGEVGAEDRLTEISLLGMVGYVLFMTAQLSSLYSPVLTTAQTDTGVAFCLCRCVAMAAAAAFHFVFSRFVKNRDRTVRSAQAKVAGLAGQALLPVIVVIETATGLAVPAAVVAVAWACWGCANALLACSWVDAKSNLEESYATKIAFWSFAITSFLLVGMLALTPTAALGALLVMEAASCLVLLQAPPHRGADMDEHDEEWLSAKSSFRRSGSYVMIVDGVLISFCAGVMMVGVLRDQFPLLLMGVSFIGTAAIFCSFKRTNPALLSLERSQLVFLPVLTGGLCVMGFAKAPVVGVVAFILFIVAYLFDFVNRSILSLRGNLLSVSPSYCFSKGRLFIIAGQAFGWVVVAFLSSPGGAGTAPIVATTLIVLVCAYITVGTILPDKYPLIDEIADEGTEETPPPKTIPRSQWWSTPTRTAA</sequence>
<feature type="transmembrane region" description="Helical" evidence="2">
    <location>
        <begin position="247"/>
        <end position="264"/>
    </location>
</feature>
<accession>A0ABS9WG22</accession>
<feature type="region of interest" description="Disordered" evidence="1">
    <location>
        <begin position="400"/>
        <end position="426"/>
    </location>
</feature>
<feature type="transmembrane region" description="Helical" evidence="2">
    <location>
        <begin position="175"/>
        <end position="192"/>
    </location>
</feature>
<feature type="transmembrane region" description="Helical" evidence="2">
    <location>
        <begin position="220"/>
        <end position="241"/>
    </location>
</feature>
<evidence type="ECO:0000256" key="1">
    <source>
        <dbReference type="SAM" id="MobiDB-lite"/>
    </source>
</evidence>
<reference evidence="3" key="1">
    <citation type="submission" date="2021-11" db="EMBL/GenBank/DDBJ databases">
        <title>A Novel Adlercreutzia Species, isolated from a Allomyrina dichotoma larva feces.</title>
        <authorList>
            <person name="Suh M.K."/>
        </authorList>
    </citation>
    <scope>NUCLEOTIDE SEQUENCE</scope>
    <source>
        <strain evidence="3">JBNU-10</strain>
    </source>
</reference>
<protein>
    <recommendedName>
        <fullName evidence="5">MFS transporter</fullName>
    </recommendedName>
</protein>
<feature type="transmembrane region" description="Helical" evidence="2">
    <location>
        <begin position="21"/>
        <end position="39"/>
    </location>
</feature>
<organism evidence="3 4">
    <name type="scientific">Adlercreutzia faecimuris</name>
    <dbReference type="NCBI Taxonomy" id="2897341"/>
    <lineage>
        <taxon>Bacteria</taxon>
        <taxon>Bacillati</taxon>
        <taxon>Actinomycetota</taxon>
        <taxon>Coriobacteriia</taxon>
        <taxon>Eggerthellales</taxon>
        <taxon>Eggerthellaceae</taxon>
        <taxon>Adlercreutzia</taxon>
    </lineage>
</organism>
<feature type="compositionally biased region" description="Polar residues" evidence="1">
    <location>
        <begin position="413"/>
        <end position="426"/>
    </location>
</feature>
<keyword evidence="2" id="KW-0812">Transmembrane</keyword>
<dbReference type="EMBL" id="JAJMLW010000001">
    <property type="protein sequence ID" value="MCI2241267.1"/>
    <property type="molecule type" value="Genomic_DNA"/>
</dbReference>
<comment type="caution">
    <text evidence="3">The sequence shown here is derived from an EMBL/GenBank/DDBJ whole genome shotgun (WGS) entry which is preliminary data.</text>
</comment>